<dbReference type="PATRIC" id="fig|1423726.3.peg.1838"/>
<dbReference type="EMBL" id="AZDA01000026">
    <property type="protein sequence ID" value="KRK39979.1"/>
    <property type="molecule type" value="Genomic_DNA"/>
</dbReference>
<evidence type="ECO:0000313" key="2">
    <source>
        <dbReference type="Proteomes" id="UP000051461"/>
    </source>
</evidence>
<comment type="caution">
    <text evidence="1">The sequence shown here is derived from an EMBL/GenBank/DDBJ whole genome shotgun (WGS) entry which is preliminary data.</text>
</comment>
<keyword evidence="2" id="KW-1185">Reference proteome</keyword>
<name>A0A0R1H016_9LACO</name>
<reference evidence="1 2" key="1">
    <citation type="journal article" date="2015" name="Genome Announc.">
        <title>Expanding the biotechnology potential of lactobacilli through comparative genomics of 213 strains and associated genera.</title>
        <authorList>
            <person name="Sun Z."/>
            <person name="Harris H.M."/>
            <person name="McCann A."/>
            <person name="Guo C."/>
            <person name="Argimon S."/>
            <person name="Zhang W."/>
            <person name="Yang X."/>
            <person name="Jeffery I.B."/>
            <person name="Cooney J.C."/>
            <person name="Kagawa T.F."/>
            <person name="Liu W."/>
            <person name="Song Y."/>
            <person name="Salvetti E."/>
            <person name="Wrobel A."/>
            <person name="Rasinkangas P."/>
            <person name="Parkhill J."/>
            <person name="Rea M.C."/>
            <person name="O'Sullivan O."/>
            <person name="Ritari J."/>
            <person name="Douillard F.P."/>
            <person name="Paul Ross R."/>
            <person name="Yang R."/>
            <person name="Briner A.E."/>
            <person name="Felis G.E."/>
            <person name="de Vos W.M."/>
            <person name="Barrangou R."/>
            <person name="Klaenhammer T.R."/>
            <person name="Caufield P.W."/>
            <person name="Cui Y."/>
            <person name="Zhang H."/>
            <person name="O'Toole P.W."/>
        </authorList>
    </citation>
    <scope>NUCLEOTIDE SEQUENCE [LARGE SCALE GENOMIC DNA]</scope>
    <source>
        <strain evidence="1 2">DSM 20003</strain>
    </source>
</reference>
<sequence>MILLFKQRNAWTFDRIAHKHTADVLPAIKHVDSELKRLRLLYGPPKKPLSAGTPSDQNKIIIHQYGTTGVRL</sequence>
<gene>
    <name evidence="1" type="ORF">FC07_GL001776</name>
</gene>
<protein>
    <submittedName>
        <fullName evidence="1">Uncharacterized protein</fullName>
    </submittedName>
</protein>
<proteinExistence type="predicted"/>
<accession>A0A0R1H016</accession>
<dbReference type="AlphaFoldDB" id="A0A0R1H016"/>
<organism evidence="1 2">
    <name type="scientific">Loigolactobacillus bifermentans DSM 20003</name>
    <dbReference type="NCBI Taxonomy" id="1423726"/>
    <lineage>
        <taxon>Bacteria</taxon>
        <taxon>Bacillati</taxon>
        <taxon>Bacillota</taxon>
        <taxon>Bacilli</taxon>
        <taxon>Lactobacillales</taxon>
        <taxon>Lactobacillaceae</taxon>
        <taxon>Loigolactobacillus</taxon>
    </lineage>
</organism>
<dbReference type="STRING" id="1423726.FC07_GL001776"/>
<evidence type="ECO:0000313" key="1">
    <source>
        <dbReference type="EMBL" id="KRK39979.1"/>
    </source>
</evidence>
<dbReference type="Proteomes" id="UP000051461">
    <property type="component" value="Unassembled WGS sequence"/>
</dbReference>